<dbReference type="EMBL" id="LWMN01000010">
    <property type="protein sequence ID" value="OAQ56520.1"/>
    <property type="molecule type" value="Genomic_DNA"/>
</dbReference>
<evidence type="ECO:0000313" key="1">
    <source>
        <dbReference type="EMBL" id="OAQ56520.1"/>
    </source>
</evidence>
<reference evidence="1 2" key="1">
    <citation type="submission" date="2016-04" db="EMBL/GenBank/DDBJ databases">
        <title>Draft genome of an Enterococcus thailandicus strain isolated from bovine feces.</title>
        <authorList>
            <person name="Beukers A.G."/>
            <person name="Zaheer R."/>
            <person name="Goji N."/>
            <person name="Cook S.R."/>
            <person name="Amoako K."/>
            <person name="Chaves A.V."/>
            <person name="Ward M.P."/>
            <person name="Mcallister T.A."/>
        </authorList>
    </citation>
    <scope>NUCLEOTIDE SEQUENCE [LARGE SCALE GENOMIC DNA]</scope>
    <source>
        <strain evidence="1 2">F0711D 46</strain>
    </source>
</reference>
<comment type="caution">
    <text evidence="1">The sequence shown here is derived from an EMBL/GenBank/DDBJ whole genome shotgun (WGS) entry which is preliminary data.</text>
</comment>
<dbReference type="AlphaFoldDB" id="A0A179EU81"/>
<accession>A0A179EU81</accession>
<dbReference type="SUPFAM" id="SSF54631">
    <property type="entry name" value="CBS-domain pair"/>
    <property type="match status" value="1"/>
</dbReference>
<dbReference type="KEGG" id="eth:CK496_07070"/>
<dbReference type="Gene3D" id="3.10.580.10">
    <property type="entry name" value="CBS-domain"/>
    <property type="match status" value="1"/>
</dbReference>
<dbReference type="Proteomes" id="UP000078516">
    <property type="component" value="Unassembled WGS sequence"/>
</dbReference>
<evidence type="ECO:0000313" key="2">
    <source>
        <dbReference type="Proteomes" id="UP000078516"/>
    </source>
</evidence>
<dbReference type="Pfam" id="PF00571">
    <property type="entry name" value="CBS"/>
    <property type="match status" value="1"/>
</dbReference>
<name>A0A179EU81_ENTTH</name>
<proteinExistence type="predicted"/>
<keyword evidence="2" id="KW-1185">Reference proteome</keyword>
<sequence>MSNSDVFLSSFNRIEKWMREEMGNTRNMGFTELVRRLARKKGSMVRKYEEDLFQMAQLRNAIVHERIAEDFVIAEPNEWAVDKIQVIEEALIRPATVLPKFAKKVTGFDKNIPLLDLLETIAQKRYSQFPLYNKGKFEALITLRAIGFWLAKESQQGVIDLTRKQAKDLIIGDGKYTNYQFVSANTKIYEVELMFREQGTLEAVLITKDGNPDGNLLGIIRPRDIFKQVEKD</sequence>
<gene>
    <name evidence="1" type="ORF">A6E74_03660</name>
</gene>
<dbReference type="InterPro" id="IPR000644">
    <property type="entry name" value="CBS_dom"/>
</dbReference>
<organism evidence="1 2">
    <name type="scientific">Enterococcus thailandicus</name>
    <dbReference type="NCBI Taxonomy" id="417368"/>
    <lineage>
        <taxon>Bacteria</taxon>
        <taxon>Bacillati</taxon>
        <taxon>Bacillota</taxon>
        <taxon>Bacilli</taxon>
        <taxon>Lactobacillales</taxon>
        <taxon>Enterococcaceae</taxon>
        <taxon>Enterococcus</taxon>
    </lineage>
</organism>
<dbReference type="GeneID" id="77487399"/>
<dbReference type="InterPro" id="IPR046342">
    <property type="entry name" value="CBS_dom_sf"/>
</dbReference>
<protein>
    <submittedName>
        <fullName evidence="1">Uncharacterized protein</fullName>
    </submittedName>
</protein>
<dbReference type="RefSeq" id="WP_067482265.1">
    <property type="nucleotide sequence ID" value="NZ_BSWU01000001.1"/>
</dbReference>